<proteinExistence type="predicted"/>
<sequence length="125" mass="12457">MWPAVPSAPPASASIVTMATMVPMAQALSNFCWHKATPNTMITYWVIIYVASGASVAFSDSGIGIDPSGASGAFSASGIGIDGDGGNDGADGLASGIVIRPSGLQASSDGFFTDPMPSVNQSAAE</sequence>
<dbReference type="Proteomes" id="UP001219525">
    <property type="component" value="Unassembled WGS sequence"/>
</dbReference>
<dbReference type="EMBL" id="JARJCW010000095">
    <property type="protein sequence ID" value="KAJ7194812.1"/>
    <property type="molecule type" value="Genomic_DNA"/>
</dbReference>
<reference evidence="2" key="1">
    <citation type="submission" date="2023-03" db="EMBL/GenBank/DDBJ databases">
        <title>Massive genome expansion in bonnet fungi (Mycena s.s.) driven by repeated elements and novel gene families across ecological guilds.</title>
        <authorList>
            <consortium name="Lawrence Berkeley National Laboratory"/>
            <person name="Harder C.B."/>
            <person name="Miyauchi S."/>
            <person name="Viragh M."/>
            <person name="Kuo A."/>
            <person name="Thoen E."/>
            <person name="Andreopoulos B."/>
            <person name="Lu D."/>
            <person name="Skrede I."/>
            <person name="Drula E."/>
            <person name="Henrissat B."/>
            <person name="Morin E."/>
            <person name="Kohler A."/>
            <person name="Barry K."/>
            <person name="LaButti K."/>
            <person name="Morin E."/>
            <person name="Salamov A."/>
            <person name="Lipzen A."/>
            <person name="Mereny Z."/>
            <person name="Hegedus B."/>
            <person name="Baldrian P."/>
            <person name="Stursova M."/>
            <person name="Weitz H."/>
            <person name="Taylor A."/>
            <person name="Grigoriev I.V."/>
            <person name="Nagy L.G."/>
            <person name="Martin F."/>
            <person name="Kauserud H."/>
        </authorList>
    </citation>
    <scope>NUCLEOTIDE SEQUENCE</scope>
    <source>
        <strain evidence="2">9144</strain>
    </source>
</reference>
<gene>
    <name evidence="2" type="ORF">GGX14DRAFT_404373</name>
</gene>
<feature type="region of interest" description="Disordered" evidence="1">
    <location>
        <begin position="105"/>
        <end position="125"/>
    </location>
</feature>
<comment type="caution">
    <text evidence="2">The sequence shown here is derived from an EMBL/GenBank/DDBJ whole genome shotgun (WGS) entry which is preliminary data.</text>
</comment>
<dbReference type="AlphaFoldDB" id="A0AAD6V184"/>
<keyword evidence="3" id="KW-1185">Reference proteome</keyword>
<organism evidence="2 3">
    <name type="scientific">Mycena pura</name>
    <dbReference type="NCBI Taxonomy" id="153505"/>
    <lineage>
        <taxon>Eukaryota</taxon>
        <taxon>Fungi</taxon>
        <taxon>Dikarya</taxon>
        <taxon>Basidiomycota</taxon>
        <taxon>Agaricomycotina</taxon>
        <taxon>Agaricomycetes</taxon>
        <taxon>Agaricomycetidae</taxon>
        <taxon>Agaricales</taxon>
        <taxon>Marasmiineae</taxon>
        <taxon>Mycenaceae</taxon>
        <taxon>Mycena</taxon>
    </lineage>
</organism>
<accession>A0AAD6V184</accession>
<name>A0AAD6V184_9AGAR</name>
<evidence type="ECO:0000313" key="3">
    <source>
        <dbReference type="Proteomes" id="UP001219525"/>
    </source>
</evidence>
<evidence type="ECO:0000313" key="2">
    <source>
        <dbReference type="EMBL" id="KAJ7194812.1"/>
    </source>
</evidence>
<protein>
    <submittedName>
        <fullName evidence="2">Uncharacterized protein</fullName>
    </submittedName>
</protein>
<evidence type="ECO:0000256" key="1">
    <source>
        <dbReference type="SAM" id="MobiDB-lite"/>
    </source>
</evidence>